<accession>A0AAW0F2S8</accession>
<dbReference type="EMBL" id="JAECZO010000332">
    <property type="protein sequence ID" value="KAK7199383.1"/>
    <property type="molecule type" value="Genomic_DNA"/>
</dbReference>
<comment type="caution">
    <text evidence="1">The sequence shown here is derived from an EMBL/GenBank/DDBJ whole genome shotgun (WGS) entry which is preliminary data.</text>
</comment>
<evidence type="ECO:0000313" key="1">
    <source>
        <dbReference type="EMBL" id="KAK7199383.1"/>
    </source>
</evidence>
<organism evidence="1 2">
    <name type="scientific">Novymonas esmeraldas</name>
    <dbReference type="NCBI Taxonomy" id="1808958"/>
    <lineage>
        <taxon>Eukaryota</taxon>
        <taxon>Discoba</taxon>
        <taxon>Euglenozoa</taxon>
        <taxon>Kinetoplastea</taxon>
        <taxon>Metakinetoplastina</taxon>
        <taxon>Trypanosomatida</taxon>
        <taxon>Trypanosomatidae</taxon>
        <taxon>Novymonas</taxon>
    </lineage>
</organism>
<protein>
    <submittedName>
        <fullName evidence="1">Uncharacterized protein</fullName>
    </submittedName>
</protein>
<dbReference type="Proteomes" id="UP001430356">
    <property type="component" value="Unassembled WGS sequence"/>
</dbReference>
<reference evidence="1 2" key="1">
    <citation type="journal article" date="2021" name="MBio">
        <title>A New Model Trypanosomatid, Novymonas esmeraldas: Genomic Perception of Its 'Candidatus Pandoraea novymonadis' Endosymbiont.</title>
        <authorList>
            <person name="Zakharova A."/>
            <person name="Saura A."/>
            <person name="Butenko A."/>
            <person name="Podesvova L."/>
            <person name="Warmusova S."/>
            <person name="Kostygov A.Y."/>
            <person name="Nenarokova A."/>
            <person name="Lukes J."/>
            <person name="Opperdoes F.R."/>
            <person name="Yurchenko V."/>
        </authorList>
    </citation>
    <scope>NUCLEOTIDE SEQUENCE [LARGE SCALE GENOMIC DNA]</scope>
    <source>
        <strain evidence="1 2">E262AT.01</strain>
    </source>
</reference>
<proteinExistence type="predicted"/>
<keyword evidence="2" id="KW-1185">Reference proteome</keyword>
<evidence type="ECO:0000313" key="2">
    <source>
        <dbReference type="Proteomes" id="UP001430356"/>
    </source>
</evidence>
<name>A0AAW0F2S8_9TRYP</name>
<gene>
    <name evidence="1" type="ORF">NESM_000911800</name>
</gene>
<sequence length="516" mass="55837">MTDCEAAEGAERAATVAEERAARDALALAAVADEEAVARHLLEGAETSSTADVREAALHSRGVAVGQLRSRVQQAMTDCEAAEGAERAATVAEERAAHDTLALAAVADEETVARHVLQVAETAAAVEAVQEETRGRGLLVRRLQSRVSKALVRCQEREEEARRSVDAREAASRGTIVAEAKTRAAVVAAVATRKNTLQQDEGLARTGVELDEKGDRELLRGERELTLAELAAREAAAAAAAAPVRDAAPPSQRLPAAVTQSPEAATALLQRVGRGALLRRRLQRRMQNRRRDALKHGVGRILADEFSGRRAIVGEEYLQRHGVADQYDRAVPMEPCDDPGDAVLQQLAAEEEAARAEVLGDYVTASDAITRAEHKEFLKRGSAFWMPTAPDSSSDEEDVAALLLAGLPRIGESTLTAASRKNSSRTRYKGFELDALGRFLLDYQKDLNRMQTSLTDYRRSVALDHDQLKDVRDRAAQEVVRGGTGAMWVPARPLPLSDLVRGPSTQYEGKRVHRPG</sequence>
<dbReference type="AlphaFoldDB" id="A0AAW0F2S8"/>
<dbReference type="PROSITE" id="PS50096">
    <property type="entry name" value="IQ"/>
    <property type="match status" value="1"/>
</dbReference>